<dbReference type="GO" id="GO:0005524">
    <property type="term" value="F:ATP binding"/>
    <property type="evidence" value="ECO:0007669"/>
    <property type="project" value="UniProtKB-KW"/>
</dbReference>
<dbReference type="HAMAP" id="MF_00361">
    <property type="entry name" value="NAD_kinase"/>
    <property type="match status" value="1"/>
</dbReference>
<dbReference type="EMBL" id="JAZBJM010000010">
    <property type="protein sequence ID" value="MEM0519275.1"/>
    <property type="molecule type" value="Genomic_DNA"/>
</dbReference>
<evidence type="ECO:0000313" key="10">
    <source>
        <dbReference type="Proteomes" id="UP001390963"/>
    </source>
</evidence>
<dbReference type="InterPro" id="IPR017438">
    <property type="entry name" value="ATP-NAD_kinase_N"/>
</dbReference>
<feature type="binding site" evidence="6">
    <location>
        <begin position="149"/>
        <end position="150"/>
    </location>
    <ligand>
        <name>NAD(+)</name>
        <dbReference type="ChEBI" id="CHEBI:57540"/>
    </ligand>
</feature>
<dbReference type="Gene3D" id="2.60.200.30">
    <property type="entry name" value="Probable inorganic polyphosphate/atp-NAD kinase, domain 2"/>
    <property type="match status" value="1"/>
</dbReference>
<evidence type="ECO:0000256" key="2">
    <source>
        <dbReference type="ARBA" id="ARBA00022777"/>
    </source>
</evidence>
<dbReference type="EMBL" id="JBANCF010000011">
    <property type="protein sequence ID" value="MEM0574356.1"/>
    <property type="molecule type" value="Genomic_DNA"/>
</dbReference>
<evidence type="ECO:0000256" key="3">
    <source>
        <dbReference type="ARBA" id="ARBA00022857"/>
    </source>
</evidence>
<dbReference type="Pfam" id="PF20143">
    <property type="entry name" value="NAD_kinase_C"/>
    <property type="match status" value="1"/>
</dbReference>
<dbReference type="GO" id="GO:0051287">
    <property type="term" value="F:NAD binding"/>
    <property type="evidence" value="ECO:0007669"/>
    <property type="project" value="UniProtKB-ARBA"/>
</dbReference>
<dbReference type="GO" id="GO:0005737">
    <property type="term" value="C:cytoplasm"/>
    <property type="evidence" value="ECO:0007669"/>
    <property type="project" value="UniProtKB-SubCell"/>
</dbReference>
<comment type="caution">
    <text evidence="7">The sequence shown here is derived from an EMBL/GenBank/DDBJ whole genome shotgun (WGS) entry which is preliminary data.</text>
</comment>
<keyword evidence="6" id="KW-0547">Nucleotide-binding</keyword>
<feature type="binding site" evidence="6">
    <location>
        <position position="79"/>
    </location>
    <ligand>
        <name>NAD(+)</name>
        <dbReference type="ChEBI" id="CHEBI:57540"/>
    </ligand>
</feature>
<keyword evidence="6" id="KW-0067">ATP-binding</keyword>
<evidence type="ECO:0000256" key="5">
    <source>
        <dbReference type="ARBA" id="ARBA00047925"/>
    </source>
</evidence>
<comment type="catalytic activity">
    <reaction evidence="5 6">
        <text>NAD(+) + ATP = ADP + NADP(+) + H(+)</text>
        <dbReference type="Rhea" id="RHEA:18629"/>
        <dbReference type="ChEBI" id="CHEBI:15378"/>
        <dbReference type="ChEBI" id="CHEBI:30616"/>
        <dbReference type="ChEBI" id="CHEBI:57540"/>
        <dbReference type="ChEBI" id="CHEBI:58349"/>
        <dbReference type="ChEBI" id="CHEBI:456216"/>
        <dbReference type="EC" id="2.7.1.23"/>
    </reaction>
</comment>
<evidence type="ECO:0000256" key="1">
    <source>
        <dbReference type="ARBA" id="ARBA00022679"/>
    </source>
</evidence>
<proteinExistence type="inferred from homology"/>
<dbReference type="EC" id="2.7.1.23" evidence="6"/>
<dbReference type="InterPro" id="IPR002504">
    <property type="entry name" value="NADK"/>
</dbReference>
<keyword evidence="6" id="KW-0963">Cytoplasm</keyword>
<comment type="cofactor">
    <cofactor evidence="6">
        <name>a divalent metal cation</name>
        <dbReference type="ChEBI" id="CHEBI:60240"/>
    </cofactor>
</comment>
<dbReference type="InterPro" id="IPR016064">
    <property type="entry name" value="NAD/diacylglycerol_kinase_sf"/>
</dbReference>
<comment type="caution">
    <text evidence="6">Lacks conserved residue(s) required for the propagation of feature annotation.</text>
</comment>
<keyword evidence="3 6" id="KW-0521">NADP</keyword>
<dbReference type="GO" id="GO:0006741">
    <property type="term" value="P:NADP+ biosynthetic process"/>
    <property type="evidence" value="ECO:0007669"/>
    <property type="project" value="UniProtKB-UniRule"/>
</dbReference>
<gene>
    <name evidence="6" type="primary">nadK</name>
    <name evidence="8" type="ORF">VZD24_12565</name>
    <name evidence="7" type="ORF">VZD85_12980</name>
</gene>
<feature type="active site" description="Proton acceptor" evidence="6">
    <location>
        <position position="74"/>
    </location>
</feature>
<keyword evidence="1 6" id="KW-0808">Transferase</keyword>
<dbReference type="GO" id="GO:0019674">
    <property type="term" value="P:NAD+ metabolic process"/>
    <property type="evidence" value="ECO:0007669"/>
    <property type="project" value="InterPro"/>
</dbReference>
<dbReference type="Pfam" id="PF01513">
    <property type="entry name" value="NAD_kinase"/>
    <property type="match status" value="1"/>
</dbReference>
<keyword evidence="2 6" id="KW-0418">Kinase</keyword>
<dbReference type="PANTHER" id="PTHR20275">
    <property type="entry name" value="NAD KINASE"/>
    <property type="match status" value="1"/>
</dbReference>
<dbReference type="RefSeq" id="WP_342687816.1">
    <property type="nucleotide sequence ID" value="NZ_JAZBJM010000010.1"/>
</dbReference>
<dbReference type="InterPro" id="IPR017437">
    <property type="entry name" value="ATP-NAD_kinase_PpnK-typ_C"/>
</dbReference>
<comment type="function">
    <text evidence="6">Involved in the regulation of the intracellular balance of NAD and NADP, and is a key enzyme in the biosynthesis of NADP. Catalyzes specifically the phosphorylation on 2'-hydroxyl of the adenosine moiety of NAD to yield NADP.</text>
</comment>
<sequence length="294" mass="32700">MKIGIYGQFYHENAEIYIQMLLDALQKREAEVLIEKNFLEIINRNQDITKNFSGCSTFTTLDKSFDLFFSIGGDGTILKSVTFVGNLGIPIVGINTGRLGFLATIQKEEITESLNQILEGAYTISERSLLTVETTPHSEEIQPLNFALNEVAVNRRNTTSMIKVETHVNDKYLTSYWSDGLIVATPTGSTGYSLSCGGPVIDPATNSILLTPIAPHNLNARPLVIPDSSTVTLKVSGRENTFLVSMDSRIATLENETEIIIKKAPFTIKLLQLHDDSFIKTLRKKLLWGEDKRN</sequence>
<dbReference type="AlphaFoldDB" id="A0AB35YVM4"/>
<feature type="binding site" evidence="6">
    <location>
        <position position="214"/>
    </location>
    <ligand>
        <name>NAD(+)</name>
        <dbReference type="ChEBI" id="CHEBI:57540"/>
    </ligand>
</feature>
<dbReference type="NCBIfam" id="NF002521">
    <property type="entry name" value="PRK01911.1"/>
    <property type="match status" value="1"/>
</dbReference>
<dbReference type="Proteomes" id="UP001390963">
    <property type="component" value="Unassembled WGS sequence"/>
</dbReference>
<evidence type="ECO:0000313" key="9">
    <source>
        <dbReference type="Proteomes" id="UP001388259"/>
    </source>
</evidence>
<accession>A0AB35YVM4</accession>
<comment type="subcellular location">
    <subcellularLocation>
        <location evidence="6">Cytoplasm</location>
    </subcellularLocation>
</comment>
<keyword evidence="4 6" id="KW-0520">NAD</keyword>
<dbReference type="Gene3D" id="3.40.50.10330">
    <property type="entry name" value="Probable inorganic polyphosphate/atp-NAD kinase, domain 1"/>
    <property type="match status" value="1"/>
</dbReference>
<reference evidence="7 10" key="1">
    <citation type="submission" date="2024-01" db="EMBL/GenBank/DDBJ databases">
        <title>Aequorivita flavus sp. nov., isolated from deep-sea sediment.</title>
        <authorList>
            <person name="Chen X."/>
        </authorList>
    </citation>
    <scope>NUCLEOTIDE SEQUENCE</scope>
    <source>
        <strain evidence="7">MCCC 1A16923</strain>
        <strain evidence="8 10">MCCC 1A16935</strain>
    </source>
</reference>
<keyword evidence="10" id="KW-1185">Reference proteome</keyword>
<evidence type="ECO:0000256" key="6">
    <source>
        <dbReference type="HAMAP-Rule" id="MF_00361"/>
    </source>
</evidence>
<dbReference type="GO" id="GO:0046872">
    <property type="term" value="F:metal ion binding"/>
    <property type="evidence" value="ECO:0007669"/>
    <property type="project" value="UniProtKB-UniRule"/>
</dbReference>
<evidence type="ECO:0000313" key="7">
    <source>
        <dbReference type="EMBL" id="MEM0519275.1"/>
    </source>
</evidence>
<feature type="binding site" evidence="6">
    <location>
        <begin position="190"/>
        <end position="195"/>
    </location>
    <ligand>
        <name>NAD(+)</name>
        <dbReference type="ChEBI" id="CHEBI:57540"/>
    </ligand>
</feature>
<dbReference type="SUPFAM" id="SSF111331">
    <property type="entry name" value="NAD kinase/diacylglycerol kinase-like"/>
    <property type="match status" value="1"/>
</dbReference>
<evidence type="ECO:0000256" key="4">
    <source>
        <dbReference type="ARBA" id="ARBA00023027"/>
    </source>
</evidence>
<feature type="binding site" evidence="6">
    <location>
        <begin position="74"/>
        <end position="75"/>
    </location>
    <ligand>
        <name>NAD(+)</name>
        <dbReference type="ChEBI" id="CHEBI:57540"/>
    </ligand>
</feature>
<dbReference type="GO" id="GO:0003951">
    <property type="term" value="F:NAD+ kinase activity"/>
    <property type="evidence" value="ECO:0007669"/>
    <property type="project" value="UniProtKB-UniRule"/>
</dbReference>
<dbReference type="Proteomes" id="UP001388259">
    <property type="component" value="Unassembled WGS sequence"/>
</dbReference>
<organism evidence="7 9">
    <name type="scientific">Aequorivita flava</name>
    <dbReference type="NCBI Taxonomy" id="3114371"/>
    <lineage>
        <taxon>Bacteria</taxon>
        <taxon>Pseudomonadati</taxon>
        <taxon>Bacteroidota</taxon>
        <taxon>Flavobacteriia</taxon>
        <taxon>Flavobacteriales</taxon>
        <taxon>Flavobacteriaceae</taxon>
        <taxon>Aequorivita</taxon>
    </lineage>
</organism>
<protein>
    <recommendedName>
        <fullName evidence="6">NAD kinase</fullName>
        <ecNumber evidence="6">2.7.1.23</ecNumber>
    </recommendedName>
    <alternativeName>
        <fullName evidence="6">ATP-dependent NAD kinase</fullName>
    </alternativeName>
</protein>
<comment type="similarity">
    <text evidence="6">Belongs to the NAD kinase family.</text>
</comment>
<dbReference type="PANTHER" id="PTHR20275:SF6">
    <property type="entry name" value="NAD KINASE 2, CHLOROPLASTIC"/>
    <property type="match status" value="1"/>
</dbReference>
<evidence type="ECO:0000313" key="8">
    <source>
        <dbReference type="EMBL" id="MEM0574356.1"/>
    </source>
</evidence>
<name>A0AB35YVM4_9FLAO</name>
<feature type="binding site" evidence="6">
    <location>
        <position position="179"/>
    </location>
    <ligand>
        <name>NAD(+)</name>
        <dbReference type="ChEBI" id="CHEBI:57540"/>
    </ligand>
</feature>